<keyword evidence="5" id="KW-1185">Reference proteome</keyword>
<feature type="domain" description="Methyl-accepting transducer" evidence="3">
    <location>
        <begin position="131"/>
        <end position="283"/>
    </location>
</feature>
<dbReference type="OrthoDB" id="3192at2"/>
<keyword evidence="1 2" id="KW-0807">Transducer</keyword>
<dbReference type="PROSITE" id="PS50111">
    <property type="entry name" value="CHEMOTAXIS_TRANSDUC_2"/>
    <property type="match status" value="1"/>
</dbReference>
<dbReference type="AlphaFoldDB" id="F4LRC5"/>
<dbReference type="Proteomes" id="UP000010802">
    <property type="component" value="Chromosome"/>
</dbReference>
<dbReference type="PANTHER" id="PTHR32089">
    <property type="entry name" value="METHYL-ACCEPTING CHEMOTAXIS PROTEIN MCPB"/>
    <property type="match status" value="1"/>
</dbReference>
<reference evidence="5" key="1">
    <citation type="journal article" date="2013" name="Genome Announc.">
        <title>First genome sequence of a syntrophic acetate-oxidizing bacterium, Tepidanaerobacter acetatoxydans strain Re1.</title>
        <authorList>
            <person name="Manzoor S."/>
            <person name="Bongcam-Rudloff E."/>
            <person name="Schnurer A."/>
            <person name="Muller B."/>
        </authorList>
    </citation>
    <scope>NUCLEOTIDE SEQUENCE [LARGE SCALE GENOMIC DNA]</scope>
    <source>
        <strain evidence="5">Re1</strain>
    </source>
</reference>
<dbReference type="PANTHER" id="PTHR32089:SF112">
    <property type="entry name" value="LYSOZYME-LIKE PROTEIN-RELATED"/>
    <property type="match status" value="1"/>
</dbReference>
<sequence length="283" mass="31368">MKNKFNIPIELANRIVDIISSLTGNNVNVMDDRGIIIATKQEHRLGTVHEGARKIMNMEADFVSITEEDAEKMEGVMPGYNGPIELDGRRIGCIGITGDPERVEPLQKMAAIIVADEIRKNIEIAHEREIINNMAEKIKNAYEAISQAALEADKIAETGKNMEELSKEVELKIDNINEVLALIKHIVDQTNLLGINAAIEAARAGEYGRGFSIVAQEVRKLSFDSADSLKNINAVLNEIKITIRDISSGVYKNAQSTSAQAEALKKIEYSISEIQTEMERFDM</sequence>
<name>F4LRC5_TEPAE</name>
<evidence type="ECO:0000313" key="4">
    <source>
        <dbReference type="EMBL" id="CCP27134.1"/>
    </source>
</evidence>
<dbReference type="EMBL" id="HF563609">
    <property type="protein sequence ID" value="CCP27134.1"/>
    <property type="molecule type" value="Genomic_DNA"/>
</dbReference>
<dbReference type="InterPro" id="IPR004089">
    <property type="entry name" value="MCPsignal_dom"/>
</dbReference>
<dbReference type="Pfam" id="PF00015">
    <property type="entry name" value="MCPsignal"/>
    <property type="match status" value="1"/>
</dbReference>
<dbReference type="GO" id="GO:0007165">
    <property type="term" value="P:signal transduction"/>
    <property type="evidence" value="ECO:0007669"/>
    <property type="project" value="UniProtKB-KW"/>
</dbReference>
<dbReference type="KEGG" id="tae:TepiRe1_2301"/>
<dbReference type="SUPFAM" id="SSF58104">
    <property type="entry name" value="Methyl-accepting chemotaxis protein (MCP) signaling domain"/>
    <property type="match status" value="1"/>
</dbReference>
<dbReference type="RefSeq" id="WP_013779181.1">
    <property type="nucleotide sequence ID" value="NC_015519.1"/>
</dbReference>
<evidence type="ECO:0000256" key="1">
    <source>
        <dbReference type="ARBA" id="ARBA00023224"/>
    </source>
</evidence>
<dbReference type="KEGG" id="tep:TepRe1_2138"/>
<evidence type="ECO:0000313" key="5">
    <source>
        <dbReference type="Proteomes" id="UP000010802"/>
    </source>
</evidence>
<accession>F4LRC5</accession>
<gene>
    <name evidence="4" type="ordered locus">TEPIRE1_2301</name>
</gene>
<organism evidence="4 5">
    <name type="scientific">Tepidanaerobacter acetatoxydans (strain DSM 21804 / JCM 16047 / Re1)</name>
    <dbReference type="NCBI Taxonomy" id="1209989"/>
    <lineage>
        <taxon>Bacteria</taxon>
        <taxon>Bacillati</taxon>
        <taxon>Bacillota</taxon>
        <taxon>Clostridia</taxon>
        <taxon>Thermosediminibacterales</taxon>
        <taxon>Tepidanaerobacteraceae</taxon>
        <taxon>Tepidanaerobacter</taxon>
    </lineage>
</organism>
<dbReference type="eggNOG" id="COG0840">
    <property type="taxonomic scope" value="Bacteria"/>
</dbReference>
<dbReference type="STRING" id="1209989.TepRe1_2138"/>
<dbReference type="Pfam" id="PF05651">
    <property type="entry name" value="Diacid_rec"/>
    <property type="match status" value="1"/>
</dbReference>
<dbReference type="PATRIC" id="fig|1209989.3.peg.2642"/>
<dbReference type="InterPro" id="IPR008599">
    <property type="entry name" value="Diacid_rec"/>
</dbReference>
<dbReference type="Gene3D" id="1.10.287.950">
    <property type="entry name" value="Methyl-accepting chemotaxis protein"/>
    <property type="match status" value="1"/>
</dbReference>
<evidence type="ECO:0000259" key="3">
    <source>
        <dbReference type="PROSITE" id="PS50111"/>
    </source>
</evidence>
<protein>
    <submittedName>
        <fullName evidence="4">Methyl-accepting chemotaxis sensory transducer</fullName>
    </submittedName>
</protein>
<proteinExistence type="predicted"/>
<evidence type="ECO:0000256" key="2">
    <source>
        <dbReference type="PROSITE-ProRule" id="PRU00284"/>
    </source>
</evidence>
<dbReference type="GO" id="GO:0016020">
    <property type="term" value="C:membrane"/>
    <property type="evidence" value="ECO:0007669"/>
    <property type="project" value="InterPro"/>
</dbReference>
<dbReference type="HOGENOM" id="CLU_084781_0_0_9"/>
<dbReference type="SMART" id="SM00283">
    <property type="entry name" value="MA"/>
    <property type="match status" value="1"/>
</dbReference>
<accession>L0S3Z3</accession>